<organism evidence="1 2">
    <name type="scientific">Dyadobacter fermentans (strain ATCC 700827 / DSM 18053 / CIP 107007 / KCTC 52180 / NS114)</name>
    <dbReference type="NCBI Taxonomy" id="471854"/>
    <lineage>
        <taxon>Bacteria</taxon>
        <taxon>Pseudomonadati</taxon>
        <taxon>Bacteroidota</taxon>
        <taxon>Cytophagia</taxon>
        <taxon>Cytophagales</taxon>
        <taxon>Spirosomataceae</taxon>
        <taxon>Dyadobacter</taxon>
    </lineage>
</organism>
<accession>C6VVU0</accession>
<dbReference type="EMBL" id="CP001619">
    <property type="protein sequence ID" value="ACT91396.1"/>
    <property type="molecule type" value="Genomic_DNA"/>
</dbReference>
<reference evidence="1 2" key="1">
    <citation type="journal article" date="2009" name="Stand. Genomic Sci.">
        <title>Complete genome sequence of Dyadobacter fermentans type strain (NS114).</title>
        <authorList>
            <person name="Lang E."/>
            <person name="Lapidus A."/>
            <person name="Chertkov O."/>
            <person name="Brettin T."/>
            <person name="Detter J.C."/>
            <person name="Han C."/>
            <person name="Copeland A."/>
            <person name="Glavina Del Rio T."/>
            <person name="Nolan M."/>
            <person name="Chen F."/>
            <person name="Lucas S."/>
            <person name="Tice H."/>
            <person name="Cheng J.F."/>
            <person name="Land M."/>
            <person name="Hauser L."/>
            <person name="Chang Y.J."/>
            <person name="Jeffries C.D."/>
            <person name="Kopitz M."/>
            <person name="Bruce D."/>
            <person name="Goodwin L."/>
            <person name="Pitluck S."/>
            <person name="Ovchinnikova G."/>
            <person name="Pati A."/>
            <person name="Ivanova N."/>
            <person name="Mavrommatis K."/>
            <person name="Chen A."/>
            <person name="Palaniappan K."/>
            <person name="Chain P."/>
            <person name="Bristow J."/>
            <person name="Eisen J.A."/>
            <person name="Markowitz V."/>
            <person name="Hugenholtz P."/>
            <person name="Goker M."/>
            <person name="Rohde M."/>
            <person name="Kyrpides N.C."/>
            <person name="Klenk H.P."/>
        </authorList>
    </citation>
    <scope>NUCLEOTIDE SEQUENCE [LARGE SCALE GENOMIC DNA]</scope>
    <source>
        <strain evidence="2">ATCC 700827 / DSM 18053 / CIP 107007 / KCTC 52180 / NS114</strain>
    </source>
</reference>
<dbReference type="AlphaFoldDB" id="C6VVU0"/>
<evidence type="ECO:0000313" key="2">
    <source>
        <dbReference type="Proteomes" id="UP000002011"/>
    </source>
</evidence>
<name>C6VVU0_DYAFD</name>
<dbReference type="Proteomes" id="UP000002011">
    <property type="component" value="Chromosome"/>
</dbReference>
<dbReference type="HOGENOM" id="CLU_2933991_0_0_10"/>
<sequence>MGLLFGNIAGLKVCTFIYALIYTVTYTIYTPSLGPPGCCVGSLTEQRILLNGFQINLNYF</sequence>
<protein>
    <submittedName>
        <fullName evidence="1">Uncharacterized protein</fullName>
    </submittedName>
</protein>
<dbReference type="KEGG" id="dfe:Dfer_0125"/>
<dbReference type="STRING" id="471854.Dfer_0125"/>
<gene>
    <name evidence="1" type="ordered locus">Dfer_0125</name>
</gene>
<proteinExistence type="predicted"/>
<keyword evidence="2" id="KW-1185">Reference proteome</keyword>
<evidence type="ECO:0000313" key="1">
    <source>
        <dbReference type="EMBL" id="ACT91396.1"/>
    </source>
</evidence>